<dbReference type="FunFam" id="3.30.559.10:FF:000016">
    <property type="entry name" value="Nonribosomal peptide synthase Pes1"/>
    <property type="match status" value="1"/>
</dbReference>
<keyword evidence="3" id="KW-0597">Phosphoprotein</keyword>
<dbReference type="eggNOG" id="KOG1178">
    <property type="taxonomic scope" value="Eukaryota"/>
</dbReference>
<dbReference type="PANTHER" id="PTHR45527:SF12">
    <property type="entry name" value="NONRIBOSOMAL PEPTIDE SYNTHETASE IVOA"/>
    <property type="match status" value="1"/>
</dbReference>
<evidence type="ECO:0000256" key="3">
    <source>
        <dbReference type="ARBA" id="ARBA00022553"/>
    </source>
</evidence>
<dbReference type="InterPro" id="IPR009081">
    <property type="entry name" value="PP-bd_ACP"/>
</dbReference>
<name>M2T8K0_COCH5</name>
<keyword evidence="4" id="KW-0436">Ligase</keyword>
<evidence type="ECO:0000313" key="8">
    <source>
        <dbReference type="EMBL" id="EMD93855.1"/>
    </source>
</evidence>
<dbReference type="PANTHER" id="PTHR45527">
    <property type="entry name" value="NONRIBOSOMAL PEPTIDE SYNTHETASE"/>
    <property type="match status" value="1"/>
</dbReference>
<dbReference type="OMA" id="RTLKVHW"/>
<dbReference type="InterPro" id="IPR000873">
    <property type="entry name" value="AMP-dep_synth/lig_dom"/>
</dbReference>
<dbReference type="SMART" id="SM00823">
    <property type="entry name" value="PKS_PP"/>
    <property type="match status" value="2"/>
</dbReference>
<dbReference type="PROSITE" id="PS50075">
    <property type="entry name" value="CARRIER"/>
    <property type="match status" value="2"/>
</dbReference>
<dbReference type="Pfam" id="PF00668">
    <property type="entry name" value="Condensation"/>
    <property type="match status" value="4"/>
</dbReference>
<dbReference type="Pfam" id="PF00501">
    <property type="entry name" value="AMP-binding"/>
    <property type="match status" value="2"/>
</dbReference>
<dbReference type="GO" id="GO:0016874">
    <property type="term" value="F:ligase activity"/>
    <property type="evidence" value="ECO:0007669"/>
    <property type="project" value="UniProtKB-KW"/>
</dbReference>
<dbReference type="Gene3D" id="3.30.559.30">
    <property type="entry name" value="Nonribosomal peptide synthetase, condensation domain"/>
    <property type="match status" value="4"/>
</dbReference>
<dbReference type="FunFam" id="3.30.559.30:FF:000005">
    <property type="entry name" value="Nonribosomal peptide synthase Pes1"/>
    <property type="match status" value="1"/>
</dbReference>
<dbReference type="InterPro" id="IPR042099">
    <property type="entry name" value="ANL_N_sf"/>
</dbReference>
<sequence>MTSTSAQVMHGEFSNDVDATAQTLVKHCADVLSISLEQIDLASSFASLGGKCSLILVGSLHKLNISKGDSFRAVLLHRRCFEEGIHVSLRDILLKKSLAQIAAAACERHADATSSLLLAGSGSQDHPKFSRMPRDYDFNAIREELQNKVHQSSESGLDLIDDVYPCSPMQEAMFIGQKTRTTQLYRTIGLFKVRTATIPQAVERCWQQVVNRHQTLRTIYVPAAGGTGRLLDAVVLRNVQASVSHKRCRDKTEVQEKYISRCNSDSPFMNGVLHQAFIWSTDNGEIFCILDLSHMITDGSSWVLLIEDFSRALRGIQSLSVAPGYDRYVDYIRLDPNADAALDYWMQYLEEVEPCKFPVLDGDIRAATEIGELFEVQFTEFDELQRFCKHNETTISAVLQTAWALLLRNYTGNSDVCFGYLSSGRSLPIHGVEAIVGPLINLLICKATGLNDRSARSILEEIQADFVDALPHQCVSLQQVHQILGMNDSFLFNTLVTVHYAPAMVDGSTELALLASSNKTEFDIVVKVLYSEDNMRVRLSYRPTVLSRSMAERVTNTFSTAISILLKLDNLDQSLGPIDCLSSGDRDQINDWNMQTFSSGGVWHPTTIHSLIENTAKCQPDALAVDAWDGAMSYERINELSTTLANEIMQLGIGPGLAIPLCFEKSAWYTVALLAVLKSGNAFVPVDRSNPTNRICQILRQLDIDVNSGLVITSREHVQTFVPLCKHVIPLEPNFFAKEKTYPRFNMPEVSAHDKAYVIFTSGSTGMPKGVVVEHGAYAYAARAHQGGLHISNTSRVLQFASYGFDTSMEDHLTTLIVGGCLCVPSEEERLSDLVGFANRSKANWAHLTPSVANIFNAEETPVLKTMVLGGEAMTLRNVQAWAGRPNKRLIQVYGPSECCVTSTISEDVSYNMDPTNIGRALPGCASWIVRIDTPHALAPIGVVGELLVEGPILARGYLIEPEKTISSFVTGLEWAPQKRLYRTKDLVYYDSEGDLHFVGRVDAQVKVHGQRIEPGEIERNLALEGSLLHSIVLVPNAGPCAGILVAVIAHQRQSTQDVYDMATFERPETSYISNLRNFLLDLVPHYMIPAIWLVVRDMPHNTSGKLDRKRMLKCLEEMDDDEYDDLVGSVENFSVEPPINSLEMGLREVWSTVLNVPEADIGRSNTFFSYGGDSISAMAVSSAARARGIAISAAKVLRHQTIGRLMENLDTDVDQALFADFGRTEIGVAWPLSPIQQMHFQASAKGDPLDQQVMVLSITKHISDDLLHNAFRHIVEVHPMLRARFTPTIDGWVQHITDDVSGSFALRFHHADCTHKDIVQRIGSTKLSVDMVNGPLVGIDIFGSGEKRFVSVTIHHLVVDAVSWRVILEDLEGIIARGAPARPEPVHFQAWGRAQVEQARTRLDPARVLPAGLDIESANTYFWKMEGQPVFFQDSASKKLQLSKASSQAFGACKCHGFDQVDLLSAAVLLSFLDLFGRPSASLFVEGHGREPFYPGLDLSRTVGWFTTLAPIAIDKTLDAVAALRKIRDLRKTTPNKGYDYFTSRFLNKKGVEAFQQQHWPMEIVLNHLGRYQQLERQDALFRRCEPALQSMLSQLRLQQRVQSQRYSLITILSAIEDGVLTVTVEWNKYMKHQKKLKSWPAMIKEQLERLLDIMCGQAVDPLAELAASAMTIGISQQELHGLLEAMPTSPGVLLGNIEAAYPCSPMQESLLFSQLKNTNPYNQHFLFQLMPGYDDPLEGRQERLSKAWARVVEKHAILRTVFAESSSHGFMQIVLRKATPMVEWIRSKSKEAVVKTWEQDLLMPGPLPLSGKLLHSLKIYIVEDGTIFCQLDKNHIISDGISSRIMIQDLLDAYGDRLEGLSASFSDYINHINETDAGEAEKYWSRYLDSATRCHFPQLAPPVNKGSQAMPTEKVELVLDNKRALELKCRNFGISNSSALQAAWALVLKTYLNSEAVIFGFLASGRDIPIPGIDKIVGPMVNMLPVRVQVTPGSSMIELARGIQEDYLEHLSWQTVSLGRMQRAVGGGDSLFNTIVNIQKSPVAQNPIDTNPKETTAELVKSHDASEYGVAVTITDEQDRYIVSVEFATSLLSVQQACHVVAAFGRAVDLMVQEPEKPVAEASLFSQLDEQLVQAWNIDEPCLVQRCIQELIQESVQRQPASTAVCSWDGELTYEQLDRFSSGVACRLVSSGVQPEHVVALCFEKSMWGIVAMVGVAKSGGTFVHIDPQAPRARVQAITEQTRCKVALVALSCHTLLDDLVGDVLLLTSHAAEEWCSMDVASLATVQHKPTNALYVIFTSGSTGTPKGVVIEHQNFCSAVIANREWLQIQATSRVLQFTSYSFDASLEETFTALVAGACICVPSEQDRMSDVTGFIQRAAVNWAAFTPSFLRSLEPHDVSSLDFMTVHAEPMSQALVARWADLVHMRPSYGPTECSVTSAVGKRMTARSDAANIGWPVGCRGWVVDPGCLDTLVPVGAIGELVLEGPIVGRGYLRDQQKTAAAFVTFSPAGQKPRRVYCTGDLVRYATDGSLIILGRRDDSQVKVRGQRVELAEIQHHLDLVPDFANSLVLLPSKGPLQGKLTVVASLKDDIDPCPSSLQLIHSSPGWTSTRATYASHVLTVVQKALSCKLPTYMVPHTWLLVGKLPLQISCKIDRKLVATWLETLDPDAVLVANRLRKPISSSGSKVEETIRRVWADVLAIDHCEAELIHLDDPFFAMGGDSISAMQVTRQCRAMGLSLTTQNVLVEQTIRKLAVIAASERPVATLEPQIEAAVNVQQEIDPTVLLPAGSSIVNILPCSPFQEYTHQALQTDPTTPYLYHTLVEITSDVGLNATAAARAWRAVVDRHSILRTVFVPAKNGDKIYQVVLHDSSVDCSITSVDKVSSIDETANLHMTDIRSKCLASAVPPLALRLFVLDSGRMFALLAIGHMIIDHVSLTHILSDWDRFCRGWNPLSDLDVLPPFRHYIHHLSSRNLAYSTNFWEGRLRNLLPCQVSDPNSCSVGDSQSMGAVSFTIETAGATQTFCKTTGVTLSNLLQFAWALVLHVYTGQDTVCFGYLVSDRDIDTVDSDEIVGPLLSLVVGQVTISESLVESMLQLQSNNINASEHKVFDIAEVGRRLRWSSKGFSSAFNTLFNYRKVVRRNKELPTMRFQSIRNQDPHEVCPHFSNDPTPTCMSPSRYVFDKKIKSLIATFSNLLC</sequence>
<dbReference type="SUPFAM" id="SSF56801">
    <property type="entry name" value="Acetyl-CoA synthetase-like"/>
    <property type="match status" value="2"/>
</dbReference>
<dbReference type="SUPFAM" id="SSF47336">
    <property type="entry name" value="ACP-like"/>
    <property type="match status" value="2"/>
</dbReference>
<dbReference type="PROSITE" id="PS00012">
    <property type="entry name" value="PHOSPHOPANTETHEINE"/>
    <property type="match status" value="1"/>
</dbReference>
<proteinExistence type="inferred from homology"/>
<dbReference type="Gene3D" id="1.10.1200.10">
    <property type="entry name" value="ACP-like"/>
    <property type="match status" value="2"/>
</dbReference>
<dbReference type="Proteomes" id="UP000016936">
    <property type="component" value="Unassembled WGS sequence"/>
</dbReference>
<dbReference type="NCBIfam" id="TIGR01733">
    <property type="entry name" value="AA-adenyl-dom"/>
    <property type="match status" value="2"/>
</dbReference>
<dbReference type="FunFam" id="3.30.559.30:FF:000002">
    <property type="entry name" value="Nonribosomal peptide synthase Pes1"/>
    <property type="match status" value="1"/>
</dbReference>
<evidence type="ECO:0000256" key="2">
    <source>
        <dbReference type="ARBA" id="ARBA00022450"/>
    </source>
</evidence>
<dbReference type="GO" id="GO:0044550">
    <property type="term" value="P:secondary metabolite biosynthetic process"/>
    <property type="evidence" value="ECO:0007669"/>
    <property type="project" value="TreeGrafter"/>
</dbReference>
<keyword evidence="9" id="KW-1185">Reference proteome</keyword>
<organism evidence="8 9">
    <name type="scientific">Cochliobolus heterostrophus (strain C5 / ATCC 48332 / race O)</name>
    <name type="common">Southern corn leaf blight fungus</name>
    <name type="synonym">Bipolaris maydis</name>
    <dbReference type="NCBI Taxonomy" id="701091"/>
    <lineage>
        <taxon>Eukaryota</taxon>
        <taxon>Fungi</taxon>
        <taxon>Dikarya</taxon>
        <taxon>Ascomycota</taxon>
        <taxon>Pezizomycotina</taxon>
        <taxon>Dothideomycetes</taxon>
        <taxon>Pleosporomycetidae</taxon>
        <taxon>Pleosporales</taxon>
        <taxon>Pleosporineae</taxon>
        <taxon>Pleosporaceae</taxon>
        <taxon>Bipolaris</taxon>
    </lineage>
</organism>
<dbReference type="STRING" id="701091.M2T8K0"/>
<protein>
    <recommendedName>
        <fullName evidence="7">Carrier domain-containing protein</fullName>
    </recommendedName>
</protein>
<reference evidence="8 9" key="1">
    <citation type="journal article" date="2012" name="PLoS Pathog.">
        <title>Diverse lifestyles and strategies of plant pathogenesis encoded in the genomes of eighteen Dothideomycetes fungi.</title>
        <authorList>
            <person name="Ohm R.A."/>
            <person name="Feau N."/>
            <person name="Henrissat B."/>
            <person name="Schoch C.L."/>
            <person name="Horwitz B.A."/>
            <person name="Barry K.W."/>
            <person name="Condon B.J."/>
            <person name="Copeland A.C."/>
            <person name="Dhillon B."/>
            <person name="Glaser F."/>
            <person name="Hesse C.N."/>
            <person name="Kosti I."/>
            <person name="LaButti K."/>
            <person name="Lindquist E.A."/>
            <person name="Lucas S."/>
            <person name="Salamov A.A."/>
            <person name="Bradshaw R.E."/>
            <person name="Ciuffetti L."/>
            <person name="Hamelin R.C."/>
            <person name="Kema G.H.J."/>
            <person name="Lawrence C."/>
            <person name="Scott J.A."/>
            <person name="Spatafora J.W."/>
            <person name="Turgeon B.G."/>
            <person name="de Wit P.J.G.M."/>
            <person name="Zhong S."/>
            <person name="Goodwin S.B."/>
            <person name="Grigoriev I.V."/>
        </authorList>
    </citation>
    <scope>NUCLEOTIDE SEQUENCE [LARGE SCALE GENOMIC DNA]</scope>
    <source>
        <strain evidence="9">C5 / ATCC 48332 / race O</strain>
    </source>
</reference>
<dbReference type="Gene3D" id="3.40.50.12780">
    <property type="entry name" value="N-terminal domain of ligase-like"/>
    <property type="match status" value="2"/>
</dbReference>
<dbReference type="InterPro" id="IPR036736">
    <property type="entry name" value="ACP-like_sf"/>
</dbReference>
<dbReference type="InterPro" id="IPR006162">
    <property type="entry name" value="Ppantetheine_attach_site"/>
</dbReference>
<dbReference type="HOGENOM" id="CLU_000022_60_4_1"/>
<dbReference type="Gene3D" id="3.30.559.10">
    <property type="entry name" value="Chloramphenicol acetyltransferase-like domain"/>
    <property type="match status" value="4"/>
</dbReference>
<gene>
    <name evidence="8" type="ORF">COCHEDRAFT_1095362</name>
</gene>
<comment type="pathway">
    <text evidence="1">Mycotoxin biosynthesis.</text>
</comment>
<accession>M2T8K0</accession>
<evidence type="ECO:0000259" key="7">
    <source>
        <dbReference type="PROSITE" id="PS50075"/>
    </source>
</evidence>
<keyword evidence="5" id="KW-0511">Multifunctional enzyme</keyword>
<reference evidence="9" key="2">
    <citation type="journal article" date="2013" name="PLoS Genet.">
        <title>Comparative genome structure, secondary metabolite, and effector coding capacity across Cochliobolus pathogens.</title>
        <authorList>
            <person name="Condon B.J."/>
            <person name="Leng Y."/>
            <person name="Wu D."/>
            <person name="Bushley K.E."/>
            <person name="Ohm R.A."/>
            <person name="Otillar R."/>
            <person name="Martin J."/>
            <person name="Schackwitz W."/>
            <person name="Grimwood J."/>
            <person name="MohdZainudin N."/>
            <person name="Xue C."/>
            <person name="Wang R."/>
            <person name="Manning V.A."/>
            <person name="Dhillon B."/>
            <person name="Tu Z.J."/>
            <person name="Steffenson B.J."/>
            <person name="Salamov A."/>
            <person name="Sun H."/>
            <person name="Lowry S."/>
            <person name="LaButti K."/>
            <person name="Han J."/>
            <person name="Copeland A."/>
            <person name="Lindquist E."/>
            <person name="Barry K."/>
            <person name="Schmutz J."/>
            <person name="Baker S.E."/>
            <person name="Ciuffetti L.M."/>
            <person name="Grigoriev I.V."/>
            <person name="Zhong S."/>
            <person name="Turgeon B.G."/>
        </authorList>
    </citation>
    <scope>NUCLEOTIDE SEQUENCE [LARGE SCALE GENOMIC DNA]</scope>
    <source>
        <strain evidence="9">C5 / ATCC 48332 / race O</strain>
    </source>
</reference>
<dbReference type="Gene3D" id="3.30.300.30">
    <property type="match status" value="2"/>
</dbReference>
<dbReference type="CDD" id="cd05918">
    <property type="entry name" value="A_NRPS_SidN3_like"/>
    <property type="match status" value="2"/>
</dbReference>
<evidence type="ECO:0000256" key="5">
    <source>
        <dbReference type="ARBA" id="ARBA00023268"/>
    </source>
</evidence>
<dbReference type="InterPro" id="IPR020806">
    <property type="entry name" value="PKS_PP-bd"/>
</dbReference>
<dbReference type="InterPro" id="IPR010071">
    <property type="entry name" value="AA_adenyl_dom"/>
</dbReference>
<dbReference type="EMBL" id="KB445573">
    <property type="protein sequence ID" value="EMD93855.1"/>
    <property type="molecule type" value="Genomic_DNA"/>
</dbReference>
<dbReference type="GO" id="GO:0043041">
    <property type="term" value="P:amino acid activation for nonribosomal peptide biosynthetic process"/>
    <property type="evidence" value="ECO:0007669"/>
    <property type="project" value="TreeGrafter"/>
</dbReference>
<feature type="domain" description="Carrier" evidence="7">
    <location>
        <begin position="1138"/>
        <end position="1214"/>
    </location>
</feature>
<dbReference type="InterPro" id="IPR023213">
    <property type="entry name" value="CAT-like_dom_sf"/>
</dbReference>
<dbReference type="SUPFAM" id="SSF52777">
    <property type="entry name" value="CoA-dependent acyltransferases"/>
    <property type="match status" value="8"/>
</dbReference>
<evidence type="ECO:0000313" key="9">
    <source>
        <dbReference type="Proteomes" id="UP000016936"/>
    </source>
</evidence>
<evidence type="ECO:0000256" key="4">
    <source>
        <dbReference type="ARBA" id="ARBA00022598"/>
    </source>
</evidence>
<feature type="domain" description="Carrier" evidence="7">
    <location>
        <begin position="2685"/>
        <end position="2764"/>
    </location>
</feature>
<dbReference type="FunFam" id="3.30.300.30:FF:000015">
    <property type="entry name" value="Nonribosomal peptide synthase SidD"/>
    <property type="match status" value="2"/>
</dbReference>
<dbReference type="GO" id="GO:0005737">
    <property type="term" value="C:cytoplasm"/>
    <property type="evidence" value="ECO:0007669"/>
    <property type="project" value="TreeGrafter"/>
</dbReference>
<dbReference type="OrthoDB" id="416786at2759"/>
<dbReference type="Pfam" id="PF00550">
    <property type="entry name" value="PP-binding"/>
    <property type="match status" value="2"/>
</dbReference>
<dbReference type="InterPro" id="IPR020845">
    <property type="entry name" value="AMP-binding_CS"/>
</dbReference>
<dbReference type="GO" id="GO:0031177">
    <property type="term" value="F:phosphopantetheine binding"/>
    <property type="evidence" value="ECO:0007669"/>
    <property type="project" value="InterPro"/>
</dbReference>
<comment type="similarity">
    <text evidence="6">Belongs to the NRP synthetase family.</text>
</comment>
<keyword evidence="2" id="KW-0596">Phosphopantetheine</keyword>
<dbReference type="InterPro" id="IPR001242">
    <property type="entry name" value="Condensation_dom"/>
</dbReference>
<dbReference type="InterPro" id="IPR045851">
    <property type="entry name" value="AMP-bd_C_sf"/>
</dbReference>
<dbReference type="PROSITE" id="PS00455">
    <property type="entry name" value="AMP_BINDING"/>
    <property type="match status" value="2"/>
</dbReference>
<dbReference type="CDD" id="cd19542">
    <property type="entry name" value="CT_NRPS-like"/>
    <property type="match status" value="2"/>
</dbReference>
<dbReference type="FunFam" id="3.40.50.12780:FF:000014">
    <property type="entry name" value="Nonribosomal peptide synthetase 1"/>
    <property type="match status" value="1"/>
</dbReference>
<evidence type="ECO:0000256" key="6">
    <source>
        <dbReference type="ARBA" id="ARBA00029454"/>
    </source>
</evidence>
<evidence type="ECO:0000256" key="1">
    <source>
        <dbReference type="ARBA" id="ARBA00004685"/>
    </source>
</evidence>